<dbReference type="Proteomes" id="UP000005262">
    <property type="component" value="Chromosome"/>
</dbReference>
<name>J7IP47_DESMD</name>
<gene>
    <name evidence="1" type="ordered locus">Desmer_1361</name>
</gene>
<accession>J7IP47</accession>
<reference evidence="1 2" key="1">
    <citation type="journal article" date="2012" name="J. Bacteriol.">
        <title>Complete genome sequences of Desulfosporosinus orientis DSM765T, Desulfosporosinus youngiae DSM17734T, Desulfosporosinus meridiei DSM13257T, and Desulfosporosinus acidiphilus DSM22704T.</title>
        <authorList>
            <person name="Pester M."/>
            <person name="Brambilla E."/>
            <person name="Alazard D."/>
            <person name="Rattei T."/>
            <person name="Weinmaier T."/>
            <person name="Han J."/>
            <person name="Lucas S."/>
            <person name="Lapidus A."/>
            <person name="Cheng J.F."/>
            <person name="Goodwin L."/>
            <person name="Pitluck S."/>
            <person name="Peters L."/>
            <person name="Ovchinnikova G."/>
            <person name="Teshima H."/>
            <person name="Detter J.C."/>
            <person name="Han C.S."/>
            <person name="Tapia R."/>
            <person name="Land M.L."/>
            <person name="Hauser L."/>
            <person name="Kyrpides N.C."/>
            <person name="Ivanova N.N."/>
            <person name="Pagani I."/>
            <person name="Huntmann M."/>
            <person name="Wei C.L."/>
            <person name="Davenport K.W."/>
            <person name="Daligault H."/>
            <person name="Chain P.S."/>
            <person name="Chen A."/>
            <person name="Mavromatis K."/>
            <person name="Markowitz V."/>
            <person name="Szeto E."/>
            <person name="Mikhailova N."/>
            <person name="Pati A."/>
            <person name="Wagner M."/>
            <person name="Woyke T."/>
            <person name="Ollivier B."/>
            <person name="Klenk H.P."/>
            <person name="Spring S."/>
            <person name="Loy A."/>
        </authorList>
    </citation>
    <scope>NUCLEOTIDE SEQUENCE [LARGE SCALE GENOMIC DNA]</scope>
    <source>
        <strain evidence="2">ATCC BAA-275 / DSM 13257 / NCIMB 13706 / S10</strain>
    </source>
</reference>
<dbReference type="HOGENOM" id="CLU_3327203_0_0_9"/>
<protein>
    <submittedName>
        <fullName evidence="1">Uncharacterized protein</fullName>
    </submittedName>
</protein>
<evidence type="ECO:0000313" key="1">
    <source>
        <dbReference type="EMBL" id="AFQ43365.1"/>
    </source>
</evidence>
<organism evidence="1 2">
    <name type="scientific">Desulfosporosinus meridiei (strain ATCC BAA-275 / DSM 13257 / KCTC 12902 / NCIMB 13706 / S10)</name>
    <dbReference type="NCBI Taxonomy" id="768704"/>
    <lineage>
        <taxon>Bacteria</taxon>
        <taxon>Bacillati</taxon>
        <taxon>Bacillota</taxon>
        <taxon>Clostridia</taxon>
        <taxon>Eubacteriales</taxon>
        <taxon>Desulfitobacteriaceae</taxon>
        <taxon>Desulfosporosinus</taxon>
    </lineage>
</organism>
<reference evidence="2" key="2">
    <citation type="submission" date="2012-08" db="EMBL/GenBank/DDBJ databases">
        <title>Finished genome of Desulfosporosinus meridiei DSM 13257.</title>
        <authorList>
            <person name="Huntemann M."/>
            <person name="Wei C.-L."/>
            <person name="Han J."/>
            <person name="Detter J.C."/>
            <person name="Han C."/>
            <person name="Davenport K."/>
            <person name="Daligault H."/>
            <person name="Erkkila T."/>
            <person name="Gu W."/>
            <person name="Munk A.C.C."/>
            <person name="Teshima H."/>
            <person name="Xu Y."/>
            <person name="Chain P."/>
            <person name="Tapia R."/>
            <person name="Chen A."/>
            <person name="Krypides N."/>
            <person name="Mavromatis K."/>
            <person name="Markowitz V."/>
            <person name="Szeto E."/>
            <person name="Ivanova N."/>
            <person name="Mikhailova N."/>
            <person name="Ovchinnikova G."/>
            <person name="Pagani I."/>
            <person name="Pati A."/>
            <person name="Goodwin L."/>
            <person name="Peters L."/>
            <person name="Pitluck S."/>
            <person name="Woyke T."/>
            <person name="Pester M."/>
            <person name="Spring S."/>
            <person name="Ollivier B."/>
            <person name="Rattei T."/>
            <person name="Klenk H.-P."/>
            <person name="Wagner M."/>
            <person name="Loy A."/>
        </authorList>
    </citation>
    <scope>NUCLEOTIDE SEQUENCE [LARGE SCALE GENOMIC DNA]</scope>
    <source>
        <strain evidence="2">ATCC BAA-275 / DSM 13257 / NCIMB 13706 / S10</strain>
    </source>
</reference>
<dbReference type="EMBL" id="CP003629">
    <property type="protein sequence ID" value="AFQ43365.1"/>
    <property type="molecule type" value="Genomic_DNA"/>
</dbReference>
<sequence length="38" mass="4303">MRENKTMKEALLHSLKGITGSFNEEIKNSAVLRLTNLD</sequence>
<proteinExistence type="predicted"/>
<dbReference type="AlphaFoldDB" id="J7IP47"/>
<dbReference type="KEGG" id="dmi:Desmer_1361"/>
<evidence type="ECO:0000313" key="2">
    <source>
        <dbReference type="Proteomes" id="UP000005262"/>
    </source>
</evidence>
<keyword evidence="2" id="KW-1185">Reference proteome</keyword>